<dbReference type="AlphaFoldDB" id="A0A286TY88"/>
<dbReference type="Proteomes" id="UP000218542">
    <property type="component" value="Unassembled WGS sequence"/>
</dbReference>
<dbReference type="EMBL" id="BAOS01000014">
    <property type="protein sequence ID" value="GAX60834.1"/>
    <property type="molecule type" value="Genomic_DNA"/>
</dbReference>
<dbReference type="OrthoDB" id="7185309at2"/>
<proteinExistence type="predicted"/>
<gene>
    <name evidence="1" type="ORF">SCALIN_C14_0100</name>
</gene>
<keyword evidence="2" id="KW-1185">Reference proteome</keyword>
<dbReference type="RefSeq" id="WP_096894229.1">
    <property type="nucleotide sequence ID" value="NZ_BAOS01000014.1"/>
</dbReference>
<comment type="caution">
    <text evidence="1">The sequence shown here is derived from an EMBL/GenBank/DDBJ whole genome shotgun (WGS) entry which is preliminary data.</text>
</comment>
<reference evidence="2" key="1">
    <citation type="journal article" date="2017" name="Environ. Microbiol. Rep.">
        <title>Genetic Diversity of Marine Anaerobic Ammonium-Oxidizing Bacteria as Revealed by Genomic and Proteomic Analyses of 'Candidatus Scalindua japonica'.</title>
        <authorList>
            <person name="Oshiki M."/>
            <person name="Mizuto K."/>
            <person name="Kimura Z."/>
            <person name="Kindaichi T."/>
            <person name="Satoh H."/>
            <person name="Okabe S."/>
        </authorList>
    </citation>
    <scope>NUCLEOTIDE SEQUENCE [LARGE SCALE GENOMIC DNA]</scope>
    <source>
        <strain evidence="2">husup-a2</strain>
    </source>
</reference>
<accession>A0A286TY88</accession>
<evidence type="ECO:0000313" key="2">
    <source>
        <dbReference type="Proteomes" id="UP000218542"/>
    </source>
</evidence>
<protein>
    <submittedName>
        <fullName evidence="1">3-deoxy-D-manno-octulosonic-acid transferase</fullName>
    </submittedName>
</protein>
<name>A0A286TY88_9BACT</name>
<keyword evidence="1" id="KW-0808">Transferase</keyword>
<organism evidence="1 2">
    <name type="scientific">Candidatus Scalindua japonica</name>
    <dbReference type="NCBI Taxonomy" id="1284222"/>
    <lineage>
        <taxon>Bacteria</taxon>
        <taxon>Pseudomonadati</taxon>
        <taxon>Planctomycetota</taxon>
        <taxon>Candidatus Brocadiia</taxon>
        <taxon>Candidatus Brocadiales</taxon>
        <taxon>Candidatus Scalinduaceae</taxon>
        <taxon>Candidatus Scalindua</taxon>
    </lineage>
</organism>
<evidence type="ECO:0000313" key="1">
    <source>
        <dbReference type="EMBL" id="GAX60834.1"/>
    </source>
</evidence>
<sequence>MFILETPEDARRLHFIGSPTVRINGRDLEPNMQAIKNYGLRSRHYCVDGKKVDFPTKSMIRDAINKTKK</sequence>
<dbReference type="GO" id="GO:0016740">
    <property type="term" value="F:transferase activity"/>
    <property type="evidence" value="ECO:0007669"/>
    <property type="project" value="UniProtKB-KW"/>
</dbReference>